<dbReference type="AlphaFoldDB" id="A0A1A5HWL3"/>
<dbReference type="Proteomes" id="UP000093748">
    <property type="component" value="Unassembled WGS sequence"/>
</dbReference>
<evidence type="ECO:0000313" key="1">
    <source>
        <dbReference type="EMBL" id="OBP76557.1"/>
    </source>
</evidence>
<sequence length="275" mass="29822">MRSYLRDFLALIVIILSFTTASIADDFNAILFGHSVEIYGETEETMHLDGKPTITDGRLTIDEITIVNGIPTLVGNSLSGGNACEGSPFIVSFPPSGQPRIDGPIEGADCALVTRKVEDTVITFSTAPSAGRVGKIWVWTPSAGLAEQASVEMQPDLTKGFATLRERTVKHPSDLFSYGEISSAISDLLGPDLGAYRETLDGTGSGKFVGDDYVGTACTPHMCGLQEALVFVSAKEHRIYAAWKPDQKKIEVRPPLNEWPDKAQAELATWARKWM</sequence>
<protein>
    <submittedName>
        <fullName evidence="1">Uncharacterized protein</fullName>
    </submittedName>
</protein>
<name>A0A1A5HWL3_RHILI</name>
<organism evidence="1 2">
    <name type="scientific">Rhizobium loti</name>
    <name type="common">Mesorhizobium loti</name>
    <dbReference type="NCBI Taxonomy" id="381"/>
    <lineage>
        <taxon>Bacteria</taxon>
        <taxon>Pseudomonadati</taxon>
        <taxon>Pseudomonadota</taxon>
        <taxon>Alphaproteobacteria</taxon>
        <taxon>Hyphomicrobiales</taxon>
        <taxon>Phyllobacteriaceae</taxon>
        <taxon>Mesorhizobium</taxon>
    </lineage>
</organism>
<reference evidence="2" key="1">
    <citation type="submission" date="2016-06" db="EMBL/GenBank/DDBJ databases">
        <title>NZP2037 Pacbio-Illumina hybrid assembly.</title>
        <authorList>
            <person name="Ramsay J.P."/>
        </authorList>
    </citation>
    <scope>NUCLEOTIDE SEQUENCE [LARGE SCALE GENOMIC DNA]</scope>
    <source>
        <strain evidence="2">R7ANS::ICEMlSym2042</strain>
    </source>
</reference>
<comment type="caution">
    <text evidence="1">The sequence shown here is derived from an EMBL/GenBank/DDBJ whole genome shotgun (WGS) entry which is preliminary data.</text>
</comment>
<evidence type="ECO:0000313" key="2">
    <source>
        <dbReference type="Proteomes" id="UP000093748"/>
    </source>
</evidence>
<gene>
    <name evidence="1" type="ORF">BAE39_10590</name>
</gene>
<accession>A0A1A5HWL3</accession>
<proteinExistence type="predicted"/>
<dbReference type="EMBL" id="LZTJ01000012">
    <property type="protein sequence ID" value="OBP76557.1"/>
    <property type="molecule type" value="Genomic_DNA"/>
</dbReference>